<keyword evidence="2" id="KW-1185">Reference proteome</keyword>
<sequence length="66" mass="7224">MAGQINRMIEQIIDQRSQGDEILKTTTKTKLILKGINPEKFTSASPDDPAIIAKLNTIAGEMGVRL</sequence>
<dbReference type="OrthoDB" id="109465at2157"/>
<protein>
    <submittedName>
        <fullName evidence="1">Uncharacterized protein</fullName>
    </submittedName>
</protein>
<dbReference type="EMBL" id="PGCL01000001">
    <property type="protein sequence ID" value="TAJ45296.1"/>
    <property type="molecule type" value="Genomic_DNA"/>
</dbReference>
<reference evidence="1 2" key="1">
    <citation type="submission" date="2017-11" db="EMBL/GenBank/DDBJ databases">
        <title>Isolation and Characterization of Methanofollis Species from Methane Seep Offshore SW Taiwan.</title>
        <authorList>
            <person name="Teng N.-H."/>
            <person name="Lai M.-C."/>
            <person name="Chen S.-C."/>
        </authorList>
    </citation>
    <scope>NUCLEOTIDE SEQUENCE [LARGE SCALE GENOMIC DNA]</scope>
    <source>
        <strain evidence="1 2">FWC-SCC2</strain>
    </source>
</reference>
<organism evidence="1 2">
    <name type="scientific">Methanofollis fontis</name>
    <dbReference type="NCBI Taxonomy" id="2052832"/>
    <lineage>
        <taxon>Archaea</taxon>
        <taxon>Methanobacteriati</taxon>
        <taxon>Methanobacteriota</taxon>
        <taxon>Stenosarchaea group</taxon>
        <taxon>Methanomicrobia</taxon>
        <taxon>Methanomicrobiales</taxon>
        <taxon>Methanomicrobiaceae</taxon>
        <taxon>Methanofollis</taxon>
    </lineage>
</organism>
<proteinExistence type="predicted"/>
<evidence type="ECO:0000313" key="1">
    <source>
        <dbReference type="EMBL" id="TAJ45296.1"/>
    </source>
</evidence>
<evidence type="ECO:0000313" key="2">
    <source>
        <dbReference type="Proteomes" id="UP000292580"/>
    </source>
</evidence>
<dbReference type="RefSeq" id="WP_130645643.1">
    <property type="nucleotide sequence ID" value="NZ_PGCL01000001.1"/>
</dbReference>
<dbReference type="AlphaFoldDB" id="A0A483CUK4"/>
<accession>A0A483CUK4</accession>
<name>A0A483CUK4_9EURY</name>
<comment type="caution">
    <text evidence="1">The sequence shown here is derived from an EMBL/GenBank/DDBJ whole genome shotgun (WGS) entry which is preliminary data.</text>
</comment>
<gene>
    <name evidence="1" type="ORF">CUJ86_00685</name>
</gene>
<dbReference type="Proteomes" id="UP000292580">
    <property type="component" value="Unassembled WGS sequence"/>
</dbReference>